<dbReference type="InterPro" id="IPR046533">
    <property type="entry name" value="DUF6598"/>
</dbReference>
<evidence type="ECO:0000259" key="2">
    <source>
        <dbReference type="Pfam" id="PF20241"/>
    </source>
</evidence>
<dbReference type="EMBL" id="CP144754">
    <property type="protein sequence ID" value="WVZ95789.1"/>
    <property type="molecule type" value="Genomic_DNA"/>
</dbReference>
<name>A0AAQ3UNX1_PASNO</name>
<feature type="compositionally biased region" description="Acidic residues" evidence="1">
    <location>
        <begin position="52"/>
        <end position="69"/>
    </location>
</feature>
<dbReference type="PANTHER" id="PTHR33065">
    <property type="entry name" value="OS07G0486400 PROTEIN"/>
    <property type="match status" value="1"/>
</dbReference>
<feature type="region of interest" description="Disordered" evidence="1">
    <location>
        <begin position="36"/>
        <end position="71"/>
    </location>
</feature>
<organism evidence="3 4">
    <name type="scientific">Paspalum notatum var. saurae</name>
    <dbReference type="NCBI Taxonomy" id="547442"/>
    <lineage>
        <taxon>Eukaryota</taxon>
        <taxon>Viridiplantae</taxon>
        <taxon>Streptophyta</taxon>
        <taxon>Embryophyta</taxon>
        <taxon>Tracheophyta</taxon>
        <taxon>Spermatophyta</taxon>
        <taxon>Magnoliopsida</taxon>
        <taxon>Liliopsida</taxon>
        <taxon>Poales</taxon>
        <taxon>Poaceae</taxon>
        <taxon>PACMAD clade</taxon>
        <taxon>Panicoideae</taxon>
        <taxon>Andropogonodae</taxon>
        <taxon>Paspaleae</taxon>
        <taxon>Paspalinae</taxon>
        <taxon>Paspalum</taxon>
    </lineage>
</organism>
<proteinExistence type="predicted"/>
<protein>
    <recommendedName>
        <fullName evidence="2">DUF6598 domain-containing protein</fullName>
    </recommendedName>
</protein>
<gene>
    <name evidence="3" type="ORF">U9M48_041511</name>
</gene>
<dbReference type="PANTHER" id="PTHR33065:SF192">
    <property type="entry name" value="DUF6598 DOMAIN-CONTAINING PROTEIN"/>
    <property type="match status" value="1"/>
</dbReference>
<evidence type="ECO:0000313" key="4">
    <source>
        <dbReference type="Proteomes" id="UP001341281"/>
    </source>
</evidence>
<evidence type="ECO:0000313" key="3">
    <source>
        <dbReference type="EMBL" id="WVZ95789.1"/>
    </source>
</evidence>
<accession>A0AAQ3UNX1</accession>
<feature type="region of interest" description="Disordered" evidence="1">
    <location>
        <begin position="98"/>
        <end position="127"/>
    </location>
</feature>
<evidence type="ECO:0000256" key="1">
    <source>
        <dbReference type="SAM" id="MobiDB-lite"/>
    </source>
</evidence>
<reference evidence="3 4" key="1">
    <citation type="submission" date="2024-02" db="EMBL/GenBank/DDBJ databases">
        <title>High-quality chromosome-scale genome assembly of Pensacola bahiagrass (Paspalum notatum Flugge var. saurae).</title>
        <authorList>
            <person name="Vega J.M."/>
            <person name="Podio M."/>
            <person name="Orjuela J."/>
            <person name="Siena L.A."/>
            <person name="Pessino S.C."/>
            <person name="Combes M.C."/>
            <person name="Mariac C."/>
            <person name="Albertini E."/>
            <person name="Pupilli F."/>
            <person name="Ortiz J.P.A."/>
            <person name="Leblanc O."/>
        </authorList>
    </citation>
    <scope>NUCLEOTIDE SEQUENCE [LARGE SCALE GENOMIC DNA]</scope>
    <source>
        <strain evidence="3">R1</strain>
        <tissue evidence="3">Leaf</tissue>
    </source>
</reference>
<dbReference type="AlphaFoldDB" id="A0AAQ3UNX1"/>
<feature type="compositionally biased region" description="Polar residues" evidence="1">
    <location>
        <begin position="104"/>
        <end position="125"/>
    </location>
</feature>
<keyword evidence="4" id="KW-1185">Reference proteome</keyword>
<feature type="domain" description="DUF6598" evidence="2">
    <location>
        <begin position="149"/>
        <end position="356"/>
    </location>
</feature>
<sequence length="381" mass="42994">MPTLGRDAARQRLIDEALAERVAEAERVKQMHREFMARKLSEAEERRLAGEPDAEDEEEEEHEDEDEELERMHQRVIEQRKELAARSREAERRILDYYDPKQGGPSTTLGSTASMTSPHSTTTRTPLPPMRFTDVVYKSVKDYELCEAVNILSVKIGSLDVDFPIHVYGTIIARDSLDEKCVYLFRRDRQDYQTINSEEESLILTGPKRGLALIISSTYIVTNLIIKGDERQEDRELSKGILEISGIERRVLKKCELASCSLATRLSTVDVMYVVVKDAVEATISVKILAGEFFGKITACASSIKKSLVLHDSRLAHITSGEKLSPVVVPLLRSVVAVYVKEKLLLRIAAHTENGEIARYIDPKVNGSSQYVKVVWSIIDF</sequence>
<dbReference type="Proteomes" id="UP001341281">
    <property type="component" value="Chromosome 10"/>
</dbReference>
<dbReference type="Pfam" id="PF20241">
    <property type="entry name" value="DUF6598"/>
    <property type="match status" value="1"/>
</dbReference>
<feature type="compositionally biased region" description="Basic and acidic residues" evidence="1">
    <location>
        <begin position="36"/>
        <end position="50"/>
    </location>
</feature>